<proteinExistence type="predicted"/>
<name>A0A8J6CD24_DIALT</name>
<comment type="caution">
    <text evidence="1">The sequence shown here is derived from an EMBL/GenBank/DDBJ whole genome shotgun (WGS) entry which is preliminary data.</text>
</comment>
<organism evidence="1 2">
    <name type="scientific">Diacronema lutheri</name>
    <name type="common">Unicellular marine alga</name>
    <name type="synonym">Monochrysis lutheri</name>
    <dbReference type="NCBI Taxonomy" id="2081491"/>
    <lineage>
        <taxon>Eukaryota</taxon>
        <taxon>Haptista</taxon>
        <taxon>Haptophyta</taxon>
        <taxon>Pavlovophyceae</taxon>
        <taxon>Pavlovales</taxon>
        <taxon>Pavlovaceae</taxon>
        <taxon>Diacronema</taxon>
    </lineage>
</organism>
<dbReference type="AlphaFoldDB" id="A0A8J6CD24"/>
<evidence type="ECO:0000313" key="1">
    <source>
        <dbReference type="EMBL" id="KAG8465395.1"/>
    </source>
</evidence>
<protein>
    <submittedName>
        <fullName evidence="1">Uncharacterized protein</fullName>
    </submittedName>
</protein>
<evidence type="ECO:0000313" key="2">
    <source>
        <dbReference type="Proteomes" id="UP000751190"/>
    </source>
</evidence>
<sequence>MKPATRAVFAPKLEAAMEAEGTGQLWAVVRQILAQIDTLEAGSALRAPARELAALHEMHERLLPCEAALAASLAMNTRERDVYADKMQQVARRLAVEGVHAVDDEAHAQLSRIVLLTRDQLESSRAIALRQHESSLSNLSSREGSRLG</sequence>
<dbReference type="Proteomes" id="UP000751190">
    <property type="component" value="Unassembled WGS sequence"/>
</dbReference>
<reference evidence="1" key="1">
    <citation type="submission" date="2021-05" db="EMBL/GenBank/DDBJ databases">
        <title>The genome of the haptophyte Pavlova lutheri (Diacronema luteri, Pavlovales) - a model for lipid biosynthesis in eukaryotic algae.</title>
        <authorList>
            <person name="Hulatt C.J."/>
            <person name="Posewitz M.C."/>
        </authorList>
    </citation>
    <scope>NUCLEOTIDE SEQUENCE</scope>
    <source>
        <strain evidence="1">NIVA-4/92</strain>
    </source>
</reference>
<gene>
    <name evidence="1" type="ORF">KFE25_002702</name>
</gene>
<keyword evidence="2" id="KW-1185">Reference proteome</keyword>
<accession>A0A8J6CD24</accession>
<dbReference type="EMBL" id="JAGTXO010000010">
    <property type="protein sequence ID" value="KAG8465395.1"/>
    <property type="molecule type" value="Genomic_DNA"/>
</dbReference>